<dbReference type="AlphaFoldDB" id="A0A7J8DR31"/>
<proteinExistence type="predicted"/>
<dbReference type="Proteomes" id="UP000550707">
    <property type="component" value="Unassembled WGS sequence"/>
</dbReference>
<name>A0A7J8DR31_MOLMO</name>
<protein>
    <submittedName>
        <fullName evidence="1">SEC24-like protein C, COPII coat complex component</fullName>
    </submittedName>
</protein>
<keyword evidence="2" id="KW-1185">Reference proteome</keyword>
<evidence type="ECO:0000313" key="1">
    <source>
        <dbReference type="EMBL" id="KAF6425668.1"/>
    </source>
</evidence>
<accession>A0A7J8DR31</accession>
<gene>
    <name evidence="1" type="ORF">HJG59_016235</name>
</gene>
<organism evidence="1 2">
    <name type="scientific">Molossus molossus</name>
    <name type="common">Pallas' mastiff bat</name>
    <name type="synonym">Vespertilio molossus</name>
    <dbReference type="NCBI Taxonomy" id="27622"/>
    <lineage>
        <taxon>Eukaryota</taxon>
        <taxon>Metazoa</taxon>
        <taxon>Chordata</taxon>
        <taxon>Craniata</taxon>
        <taxon>Vertebrata</taxon>
        <taxon>Euteleostomi</taxon>
        <taxon>Mammalia</taxon>
        <taxon>Eutheria</taxon>
        <taxon>Laurasiatheria</taxon>
        <taxon>Chiroptera</taxon>
        <taxon>Yangochiroptera</taxon>
        <taxon>Molossidae</taxon>
        <taxon>Molossus</taxon>
    </lineage>
</organism>
<sequence>MGFRVTKSLLWGGNLATGWDRKLHRSCGVCELGYSLPDKVRPSRGCFHNERQPVSSTCAAIWAAPACLSRISSIQLWWATRVHSPSHTLWNLQWASTRLSANTSPRCVKSPTFFRGTSNLNSTGFLWPGYIWPVWPRRCTEWA</sequence>
<evidence type="ECO:0000313" key="2">
    <source>
        <dbReference type="Proteomes" id="UP000550707"/>
    </source>
</evidence>
<reference evidence="1 2" key="1">
    <citation type="journal article" date="2020" name="Nature">
        <title>Six reference-quality genomes reveal evolution of bat adaptations.</title>
        <authorList>
            <person name="Jebb D."/>
            <person name="Huang Z."/>
            <person name="Pippel M."/>
            <person name="Hughes G.M."/>
            <person name="Lavrichenko K."/>
            <person name="Devanna P."/>
            <person name="Winkler S."/>
            <person name="Jermiin L.S."/>
            <person name="Skirmuntt E.C."/>
            <person name="Katzourakis A."/>
            <person name="Burkitt-Gray L."/>
            <person name="Ray D.A."/>
            <person name="Sullivan K.A.M."/>
            <person name="Roscito J.G."/>
            <person name="Kirilenko B.M."/>
            <person name="Davalos L.M."/>
            <person name="Corthals A.P."/>
            <person name="Power M.L."/>
            <person name="Jones G."/>
            <person name="Ransome R.D."/>
            <person name="Dechmann D.K.N."/>
            <person name="Locatelli A.G."/>
            <person name="Puechmaille S.J."/>
            <person name="Fedrigo O."/>
            <person name="Jarvis E.D."/>
            <person name="Hiller M."/>
            <person name="Vernes S.C."/>
            <person name="Myers E.W."/>
            <person name="Teeling E.C."/>
        </authorList>
    </citation>
    <scope>NUCLEOTIDE SEQUENCE [LARGE SCALE GENOMIC DNA]</scope>
    <source>
        <strain evidence="1">MMolMol1</strain>
        <tissue evidence="1">Muscle</tissue>
    </source>
</reference>
<dbReference type="EMBL" id="JACASF010000017">
    <property type="protein sequence ID" value="KAF6425668.1"/>
    <property type="molecule type" value="Genomic_DNA"/>
</dbReference>
<comment type="caution">
    <text evidence="1">The sequence shown here is derived from an EMBL/GenBank/DDBJ whole genome shotgun (WGS) entry which is preliminary data.</text>
</comment>